<dbReference type="GO" id="GO:0006226">
    <property type="term" value="P:dUMP biosynthetic process"/>
    <property type="evidence" value="ECO:0007669"/>
    <property type="project" value="InterPro"/>
</dbReference>
<dbReference type="InterPro" id="IPR029054">
    <property type="entry name" value="dUTPase-like"/>
</dbReference>
<gene>
    <name evidence="6" type="ORF">CL6EHI_104880</name>
</gene>
<evidence type="ECO:0000313" key="7">
    <source>
        <dbReference type="Proteomes" id="UP000078387"/>
    </source>
</evidence>
<dbReference type="GO" id="GO:0046081">
    <property type="term" value="P:dUTP catabolic process"/>
    <property type="evidence" value="ECO:0007669"/>
    <property type="project" value="InterPro"/>
</dbReference>
<dbReference type="InterPro" id="IPR008181">
    <property type="entry name" value="dUTPase"/>
</dbReference>
<dbReference type="SUPFAM" id="SSF51283">
    <property type="entry name" value="dUTPase-like"/>
    <property type="match status" value="1"/>
</dbReference>
<sequence length="65" mass="7603">MFMYGICIGADVIDEGYRGEIKVILVNHINDIFRAKRGDRIVQLIVEKKTYCEIKEVKKLTDIMR</sequence>
<dbReference type="PANTHER" id="PTHR11241:SF0">
    <property type="entry name" value="DEOXYURIDINE 5'-TRIPHOSPHATE NUCLEOTIDOHYDROLASE"/>
    <property type="match status" value="1"/>
</dbReference>
<evidence type="ECO:0000256" key="2">
    <source>
        <dbReference type="ARBA" id="ARBA00006581"/>
    </source>
</evidence>
<evidence type="ECO:0000313" key="6">
    <source>
        <dbReference type="EMBL" id="GAT94870.1"/>
    </source>
</evidence>
<name>A0A175JMB3_ENTHI</name>
<proteinExistence type="inferred from homology"/>
<reference evidence="6 7" key="1">
    <citation type="submission" date="2016-05" db="EMBL/GenBank/DDBJ databases">
        <title>First whole genome sequencing of Entamoeba histolytica HM1:IMSS-clone-6.</title>
        <authorList>
            <person name="Mukherjee Avik.K."/>
            <person name="Izumyama S."/>
            <person name="Nakada-Tsukui K."/>
            <person name="Nozaki T."/>
        </authorList>
    </citation>
    <scope>NUCLEOTIDE SEQUENCE [LARGE SCALE GENOMIC DNA]</scope>
    <source>
        <strain evidence="6 7">HM1:IMSS clone 6</strain>
    </source>
</reference>
<dbReference type="eggNOG" id="KOG3370">
    <property type="taxonomic scope" value="Eukaryota"/>
</dbReference>
<dbReference type="PANTHER" id="PTHR11241">
    <property type="entry name" value="DEOXYURIDINE 5'-TRIPHOSPHATE NUCLEOTIDOHYDROLASE"/>
    <property type="match status" value="1"/>
</dbReference>
<dbReference type="Proteomes" id="UP000078387">
    <property type="component" value="Unassembled WGS sequence"/>
</dbReference>
<feature type="domain" description="dUTPase-like" evidence="5">
    <location>
        <begin position="5"/>
        <end position="65"/>
    </location>
</feature>
<dbReference type="AlphaFoldDB" id="A0A175JMB3"/>
<evidence type="ECO:0000259" key="5">
    <source>
        <dbReference type="Pfam" id="PF00692"/>
    </source>
</evidence>
<evidence type="ECO:0000256" key="1">
    <source>
        <dbReference type="ARBA" id="ARBA00005142"/>
    </source>
</evidence>
<evidence type="ECO:0000256" key="3">
    <source>
        <dbReference type="ARBA" id="ARBA00012379"/>
    </source>
</evidence>
<organism evidence="6 7">
    <name type="scientific">Entamoeba histolytica</name>
    <dbReference type="NCBI Taxonomy" id="5759"/>
    <lineage>
        <taxon>Eukaryota</taxon>
        <taxon>Amoebozoa</taxon>
        <taxon>Evosea</taxon>
        <taxon>Archamoebae</taxon>
        <taxon>Mastigamoebida</taxon>
        <taxon>Entamoebidae</taxon>
        <taxon>Entamoeba</taxon>
    </lineage>
</organism>
<comment type="pathway">
    <text evidence="1">Pyrimidine metabolism; dUMP biosynthesis; dUMP from dCTP (dUTP route): step 2/2.</text>
</comment>
<accession>A0A175JMB3</accession>
<dbReference type="GO" id="GO:0004170">
    <property type="term" value="F:dUTP diphosphatase activity"/>
    <property type="evidence" value="ECO:0007669"/>
    <property type="project" value="UniProtKB-EC"/>
</dbReference>
<dbReference type="VEuPathDB" id="AmoebaDB:EHI5A_275450"/>
<dbReference type="EC" id="3.6.1.23" evidence="3"/>
<dbReference type="Pfam" id="PF00692">
    <property type="entry name" value="dUTPase"/>
    <property type="match status" value="1"/>
</dbReference>
<evidence type="ECO:0000256" key="4">
    <source>
        <dbReference type="ARBA" id="ARBA00023080"/>
    </source>
</evidence>
<dbReference type="Gene3D" id="2.70.40.10">
    <property type="match status" value="1"/>
</dbReference>
<dbReference type="InterPro" id="IPR036157">
    <property type="entry name" value="dUTPase-like_sf"/>
</dbReference>
<comment type="similarity">
    <text evidence="2">Belongs to the dUTPase family.</text>
</comment>
<dbReference type="GO" id="GO:0000287">
    <property type="term" value="F:magnesium ion binding"/>
    <property type="evidence" value="ECO:0007669"/>
    <property type="project" value="InterPro"/>
</dbReference>
<protein>
    <recommendedName>
        <fullName evidence="3">dUTP diphosphatase</fullName>
        <ecNumber evidence="3">3.6.1.23</ecNumber>
    </recommendedName>
</protein>
<comment type="caution">
    <text evidence="6">The sequence shown here is derived from an EMBL/GenBank/DDBJ whole genome shotgun (WGS) entry which is preliminary data.</text>
</comment>
<keyword evidence="4" id="KW-0546">Nucleotide metabolism</keyword>
<dbReference type="EMBL" id="BDEQ01000001">
    <property type="protein sequence ID" value="GAT94870.1"/>
    <property type="molecule type" value="Genomic_DNA"/>
</dbReference>